<dbReference type="EMBL" id="WIJK01000030">
    <property type="protein sequence ID" value="MQQ53040.1"/>
    <property type="molecule type" value="Genomic_DNA"/>
</dbReference>
<dbReference type="Proteomes" id="UP000467560">
    <property type="component" value="Unassembled WGS sequence"/>
</dbReference>
<evidence type="ECO:0000313" key="2">
    <source>
        <dbReference type="Proteomes" id="UP000467560"/>
    </source>
</evidence>
<comment type="caution">
    <text evidence="1">The sequence shown here is derived from an EMBL/GenBank/DDBJ whole genome shotgun (WGS) entry which is preliminary data.</text>
</comment>
<accession>A0A7X1V4N5</accession>
<organism evidence="1 2">
    <name type="scientific">Streptococcus mitis</name>
    <dbReference type="NCBI Taxonomy" id="28037"/>
    <lineage>
        <taxon>Bacteria</taxon>
        <taxon>Bacillati</taxon>
        <taxon>Bacillota</taxon>
        <taxon>Bacilli</taxon>
        <taxon>Lactobacillales</taxon>
        <taxon>Streptococcaceae</taxon>
        <taxon>Streptococcus</taxon>
        <taxon>Streptococcus mitis group</taxon>
    </lineage>
</organism>
<dbReference type="AlphaFoldDB" id="A0A7X1V4N5"/>
<evidence type="ECO:0000313" key="1">
    <source>
        <dbReference type="EMBL" id="MQQ53040.1"/>
    </source>
</evidence>
<reference evidence="1 2" key="1">
    <citation type="submission" date="2019-10" db="EMBL/GenBank/DDBJ databases">
        <title>Streptococcus mitis of the oral and urogenital tracts.</title>
        <authorList>
            <person name="Price T."/>
            <person name="Mores C.R."/>
            <person name="Putonti C."/>
            <person name="Wolfe A.J."/>
        </authorList>
    </citation>
    <scope>NUCLEOTIDE SEQUENCE [LARGE SCALE GENOMIC DNA]</scope>
    <source>
        <strain evidence="1 2">SM16</strain>
    </source>
</reference>
<gene>
    <name evidence="1" type="ORF">GEZ89_08855</name>
</gene>
<sequence length="399" mass="41915">MDFFKFADNMVKEASKVIDDASKTTSSVLNEAGKALDSAGKVTGDLLSDSVKVIGDVSNKIGNVVSDVSGQAATVANDTVQQVTEVASGTLNQAGKVATEAKTQIDSIDLFNGKLRSEAVANYHESIQTYNEKATDLTNKSTELYKSRDKAIKVVKIIEERISKLANKPKEFETKLEEIIVEIQNFEDKQLAITQAIKEAELASGSTAATASLSALGVTVATLGPTAAMGVATTFGVASTGTAISSLTGAARNSAALAWLGRGSLAAGGGGMAAGNAFLAMVGPVGWGIAGLMLTASVGAGVFANRKNEEVAKEALDEQKKIELLIRQTEKSIIEITELINLIEKQTEGIYLANLSLIGKDYNLFTDDEKYQAGSLVNSTLSLTSMINKEIKINDESGC</sequence>
<protein>
    <submittedName>
        <fullName evidence="1">Uncharacterized protein</fullName>
    </submittedName>
</protein>
<proteinExistence type="predicted"/>
<name>A0A7X1V4N5_STRMT</name>
<dbReference type="RefSeq" id="WP_153225720.1">
    <property type="nucleotide sequence ID" value="NZ_WIJK01000030.1"/>
</dbReference>